<feature type="region of interest" description="Disordered" evidence="1">
    <location>
        <begin position="1"/>
        <end position="51"/>
    </location>
</feature>
<dbReference type="EMBL" id="KN840463">
    <property type="protein sequence ID" value="KIP09719.1"/>
    <property type="molecule type" value="Genomic_DNA"/>
</dbReference>
<evidence type="ECO:0000313" key="4">
    <source>
        <dbReference type="Proteomes" id="UP000053257"/>
    </source>
</evidence>
<keyword evidence="4" id="KW-1185">Reference proteome</keyword>
<dbReference type="STRING" id="745531.A0A0C3NWE1"/>
<keyword evidence="2" id="KW-1133">Transmembrane helix</keyword>
<dbReference type="OrthoDB" id="3261666at2759"/>
<evidence type="ECO:0000313" key="3">
    <source>
        <dbReference type="EMBL" id="KIP09719.1"/>
    </source>
</evidence>
<feature type="transmembrane region" description="Helical" evidence="2">
    <location>
        <begin position="260"/>
        <end position="282"/>
    </location>
</feature>
<feature type="region of interest" description="Disordered" evidence="1">
    <location>
        <begin position="127"/>
        <end position="163"/>
    </location>
</feature>
<dbReference type="HOGENOM" id="CLU_025949_0_0_1"/>
<evidence type="ECO:0000256" key="1">
    <source>
        <dbReference type="SAM" id="MobiDB-lite"/>
    </source>
</evidence>
<evidence type="ECO:0000256" key="2">
    <source>
        <dbReference type="SAM" id="Phobius"/>
    </source>
</evidence>
<proteinExistence type="predicted"/>
<gene>
    <name evidence="3" type="ORF">PHLGIDRAFT_116192</name>
</gene>
<keyword evidence="2" id="KW-0812">Transmembrane</keyword>
<sequence length="378" mass="41013">MTSNNTIYQTAPLGSRPPFATDDDHMYNEKSEPSRRLKQPTPENPNDRSSAYNMYDNYLDGAHRDSGVGALGMGMMNVDIDDEDGDPFDDKHRSVLELQHKPIPLAAPRPGYAAPVAALNIATPMTPSPAASPVGRQPSPSHPRPLMLVSSLNSPTSPRMPSPGIPNTPHPLPPTITPIQPVFARPSKNTDDRDVKFAPQTSILRGEKEETLLPRRGEKGDDFWRRFSIVVKQENSAPAAQKQSVWLRKNQSGSTRLTRWVWVIGILLLACVAGGIGLGVYISSKNTTHNAPTAIGGSANEKLQSTTASQSVAVGANGETSTSFHVSPTHTVARREDAAAPTDVFVLPDVPSSFSDTHLVRAVPPSRHRRVHTNRTED</sequence>
<dbReference type="Proteomes" id="UP000053257">
    <property type="component" value="Unassembled WGS sequence"/>
</dbReference>
<accession>A0A0C3NWE1</accession>
<keyword evidence="2" id="KW-0472">Membrane</keyword>
<name>A0A0C3NWE1_PHLG1</name>
<protein>
    <submittedName>
        <fullName evidence="3">Uncharacterized protein</fullName>
    </submittedName>
</protein>
<dbReference type="AlphaFoldDB" id="A0A0C3NWE1"/>
<reference evidence="3 4" key="1">
    <citation type="journal article" date="2014" name="PLoS Genet.">
        <title>Analysis of the Phlebiopsis gigantea genome, transcriptome and secretome provides insight into its pioneer colonization strategies of wood.</title>
        <authorList>
            <person name="Hori C."/>
            <person name="Ishida T."/>
            <person name="Igarashi K."/>
            <person name="Samejima M."/>
            <person name="Suzuki H."/>
            <person name="Master E."/>
            <person name="Ferreira P."/>
            <person name="Ruiz-Duenas F.J."/>
            <person name="Held B."/>
            <person name="Canessa P."/>
            <person name="Larrondo L.F."/>
            <person name="Schmoll M."/>
            <person name="Druzhinina I.S."/>
            <person name="Kubicek C.P."/>
            <person name="Gaskell J.A."/>
            <person name="Kersten P."/>
            <person name="St John F."/>
            <person name="Glasner J."/>
            <person name="Sabat G."/>
            <person name="Splinter BonDurant S."/>
            <person name="Syed K."/>
            <person name="Yadav J."/>
            <person name="Mgbeahuruike A.C."/>
            <person name="Kovalchuk A."/>
            <person name="Asiegbu F.O."/>
            <person name="Lackner G."/>
            <person name="Hoffmeister D."/>
            <person name="Rencoret J."/>
            <person name="Gutierrez A."/>
            <person name="Sun H."/>
            <person name="Lindquist E."/>
            <person name="Barry K."/>
            <person name="Riley R."/>
            <person name="Grigoriev I.V."/>
            <person name="Henrissat B."/>
            <person name="Kues U."/>
            <person name="Berka R.M."/>
            <person name="Martinez A.T."/>
            <person name="Covert S.F."/>
            <person name="Blanchette R.A."/>
            <person name="Cullen D."/>
        </authorList>
    </citation>
    <scope>NUCLEOTIDE SEQUENCE [LARGE SCALE GENOMIC DNA]</scope>
    <source>
        <strain evidence="3 4">11061_1 CR5-6</strain>
    </source>
</reference>
<feature type="compositionally biased region" description="Basic and acidic residues" evidence="1">
    <location>
        <begin position="22"/>
        <end position="35"/>
    </location>
</feature>
<organism evidence="3 4">
    <name type="scientific">Phlebiopsis gigantea (strain 11061_1 CR5-6)</name>
    <name type="common">White-rot fungus</name>
    <name type="synonym">Peniophora gigantea</name>
    <dbReference type="NCBI Taxonomy" id="745531"/>
    <lineage>
        <taxon>Eukaryota</taxon>
        <taxon>Fungi</taxon>
        <taxon>Dikarya</taxon>
        <taxon>Basidiomycota</taxon>
        <taxon>Agaricomycotina</taxon>
        <taxon>Agaricomycetes</taxon>
        <taxon>Polyporales</taxon>
        <taxon>Phanerochaetaceae</taxon>
        <taxon>Phlebiopsis</taxon>
    </lineage>
</organism>